<name>A0A431TL78_9BURK</name>
<dbReference type="Gene3D" id="1.10.238.160">
    <property type="match status" value="1"/>
</dbReference>
<accession>A0A431TL78</accession>
<dbReference type="EMBL" id="RXOE01000002">
    <property type="protein sequence ID" value="RTQ34367.1"/>
    <property type="molecule type" value="Genomic_DNA"/>
</dbReference>
<organism evidence="1 2">
    <name type="scientific">Variovorax gossypii</name>
    <dbReference type="NCBI Taxonomy" id="1679495"/>
    <lineage>
        <taxon>Bacteria</taxon>
        <taxon>Pseudomonadati</taxon>
        <taxon>Pseudomonadota</taxon>
        <taxon>Betaproteobacteria</taxon>
        <taxon>Burkholderiales</taxon>
        <taxon>Comamonadaceae</taxon>
        <taxon>Variovorax</taxon>
    </lineage>
</organism>
<comment type="caution">
    <text evidence="1">The sequence shown here is derived from an EMBL/GenBank/DDBJ whole genome shotgun (WGS) entry which is preliminary data.</text>
</comment>
<reference evidence="1 2" key="1">
    <citation type="submission" date="2018-12" db="EMBL/GenBank/DDBJ databases">
        <title>The genome of Variovorax gossypii DSM 100435.</title>
        <authorList>
            <person name="Gao J."/>
            <person name="Sun J."/>
        </authorList>
    </citation>
    <scope>NUCLEOTIDE SEQUENCE [LARGE SCALE GENOMIC DNA]</scope>
    <source>
        <strain evidence="1 2">DSM 100435</strain>
    </source>
</reference>
<gene>
    <name evidence="1" type="ORF">EJP69_07955</name>
</gene>
<dbReference type="OrthoDB" id="5398721at2"/>
<dbReference type="AlphaFoldDB" id="A0A431TL78"/>
<dbReference type="Proteomes" id="UP000267418">
    <property type="component" value="Unassembled WGS sequence"/>
</dbReference>
<sequence length="89" mass="9877">MHFGPHSSHRRVDLSSVEGPEFFRMHDVIRITALSRATLYRRIAEGKFPAPVHLGGRACGWPRAALQRWVDDPEGYSDAHGPADLNTGA</sequence>
<evidence type="ECO:0000313" key="1">
    <source>
        <dbReference type="EMBL" id="RTQ34367.1"/>
    </source>
</evidence>
<keyword evidence="2" id="KW-1185">Reference proteome</keyword>
<evidence type="ECO:0000313" key="2">
    <source>
        <dbReference type="Proteomes" id="UP000267418"/>
    </source>
</evidence>
<protein>
    <submittedName>
        <fullName evidence="1">AlpA family phage regulatory protein</fullName>
    </submittedName>
</protein>
<dbReference type="InterPro" id="IPR010260">
    <property type="entry name" value="AlpA"/>
</dbReference>
<dbReference type="Pfam" id="PF05930">
    <property type="entry name" value="Phage_AlpA"/>
    <property type="match status" value="1"/>
</dbReference>
<proteinExistence type="predicted"/>